<dbReference type="GO" id="GO:0034204">
    <property type="term" value="P:lipid translocation"/>
    <property type="evidence" value="ECO:0007669"/>
    <property type="project" value="TreeGrafter"/>
</dbReference>
<keyword evidence="4 8" id="KW-0133">Cell shape</keyword>
<name>B1I594_DESAP</name>
<feature type="transmembrane region" description="Helical" evidence="8">
    <location>
        <begin position="83"/>
        <end position="109"/>
    </location>
</feature>
<dbReference type="PANTHER" id="PTHR47019">
    <property type="entry name" value="LIPID II FLIPPASE MURJ"/>
    <property type="match status" value="1"/>
</dbReference>
<dbReference type="HAMAP" id="MF_02078">
    <property type="entry name" value="MurJ_MviN"/>
    <property type="match status" value="1"/>
</dbReference>
<dbReference type="Pfam" id="PF03023">
    <property type="entry name" value="MurJ"/>
    <property type="match status" value="1"/>
</dbReference>
<keyword evidence="11" id="KW-1185">Reference proteome</keyword>
<dbReference type="RefSeq" id="WP_012302736.1">
    <property type="nucleotide sequence ID" value="NC_010424.1"/>
</dbReference>
<dbReference type="GO" id="GO:0071555">
    <property type="term" value="P:cell wall organization"/>
    <property type="evidence" value="ECO:0007669"/>
    <property type="project" value="UniProtKB-UniRule"/>
</dbReference>
<feature type="transmembrane region" description="Helical" evidence="8">
    <location>
        <begin position="157"/>
        <end position="179"/>
    </location>
</feature>
<keyword evidence="5 8" id="KW-0573">Peptidoglycan synthesis</keyword>
<reference evidence="10 11" key="2">
    <citation type="journal article" date="2008" name="Science">
        <title>Environmental genomics reveals a single-species ecosystem deep within Earth.</title>
        <authorList>
            <person name="Chivian D."/>
            <person name="Brodie E.L."/>
            <person name="Alm E.J."/>
            <person name="Culley D.E."/>
            <person name="Dehal P.S."/>
            <person name="Desantis T.Z."/>
            <person name="Gihring T.M."/>
            <person name="Lapidus A."/>
            <person name="Lin L.H."/>
            <person name="Lowry S.R."/>
            <person name="Moser D.P."/>
            <person name="Richardson P.M."/>
            <person name="Southam G."/>
            <person name="Wanger G."/>
            <person name="Pratt L.M."/>
            <person name="Andersen G.L."/>
            <person name="Hazen T.C."/>
            <person name="Brockman F.J."/>
            <person name="Arkin A.P."/>
            <person name="Onstott T.C."/>
        </authorList>
    </citation>
    <scope>NUCLEOTIDE SEQUENCE [LARGE SCALE GENOMIC DNA]</scope>
    <source>
        <strain evidence="10 11">MP104C</strain>
    </source>
</reference>
<dbReference type="eggNOG" id="COG0728">
    <property type="taxonomic scope" value="Bacteria"/>
</dbReference>
<comment type="similarity">
    <text evidence="8 9">Belongs to the MurJ/MviN family.</text>
</comment>
<evidence type="ECO:0000256" key="9">
    <source>
        <dbReference type="PIRNR" id="PIRNR002869"/>
    </source>
</evidence>
<keyword evidence="8 9" id="KW-0813">Transport</keyword>
<feature type="transmembrane region" description="Helical" evidence="8">
    <location>
        <begin position="312"/>
        <end position="336"/>
    </location>
</feature>
<feature type="transmembrane region" description="Helical" evidence="8">
    <location>
        <begin position="381"/>
        <end position="401"/>
    </location>
</feature>
<accession>B1I594</accession>
<evidence type="ECO:0000313" key="10">
    <source>
        <dbReference type="EMBL" id="ACA60155.1"/>
    </source>
</evidence>
<comment type="pathway">
    <text evidence="8">Cell wall biogenesis; peptidoglycan biosynthesis.</text>
</comment>
<evidence type="ECO:0000313" key="11">
    <source>
        <dbReference type="Proteomes" id="UP000008544"/>
    </source>
</evidence>
<dbReference type="InterPro" id="IPR051050">
    <property type="entry name" value="Lipid_II_flippase_MurJ/MviN"/>
</dbReference>
<keyword evidence="3 8" id="KW-0812">Transmembrane</keyword>
<dbReference type="GO" id="GO:0009252">
    <property type="term" value="P:peptidoglycan biosynthetic process"/>
    <property type="evidence" value="ECO:0007669"/>
    <property type="project" value="UniProtKB-UniRule"/>
</dbReference>
<feature type="transmembrane region" description="Helical" evidence="8">
    <location>
        <begin position="348"/>
        <end position="369"/>
    </location>
</feature>
<dbReference type="KEGG" id="dau:Daud_1654"/>
<evidence type="ECO:0000256" key="2">
    <source>
        <dbReference type="ARBA" id="ARBA00022475"/>
    </source>
</evidence>
<dbReference type="HOGENOM" id="CLU_006797_4_1_9"/>
<keyword evidence="2 8" id="KW-1003">Cell membrane</keyword>
<dbReference type="Proteomes" id="UP000008544">
    <property type="component" value="Chromosome"/>
</dbReference>
<dbReference type="UniPathway" id="UPA00219"/>
<dbReference type="GO" id="GO:0005886">
    <property type="term" value="C:plasma membrane"/>
    <property type="evidence" value="ECO:0007669"/>
    <property type="project" value="UniProtKB-SubCell"/>
</dbReference>
<dbReference type="GO" id="GO:0008360">
    <property type="term" value="P:regulation of cell shape"/>
    <property type="evidence" value="ECO:0007669"/>
    <property type="project" value="UniProtKB-UniRule"/>
</dbReference>
<comment type="subcellular location">
    <subcellularLocation>
        <location evidence="1 8">Cell membrane</location>
        <topology evidence="1 8">Multi-pass membrane protein</topology>
    </subcellularLocation>
</comment>
<evidence type="ECO:0000256" key="3">
    <source>
        <dbReference type="ARBA" id="ARBA00022692"/>
    </source>
</evidence>
<dbReference type="STRING" id="477974.Daud_1654"/>
<feature type="transmembrane region" description="Helical" evidence="8">
    <location>
        <begin position="273"/>
        <end position="291"/>
    </location>
</feature>
<dbReference type="PRINTS" id="PR01806">
    <property type="entry name" value="VIRFACTRMVIN"/>
</dbReference>
<dbReference type="PANTHER" id="PTHR47019:SF1">
    <property type="entry name" value="LIPID II FLIPPASE MURJ"/>
    <property type="match status" value="1"/>
</dbReference>
<evidence type="ECO:0000256" key="6">
    <source>
        <dbReference type="ARBA" id="ARBA00022989"/>
    </source>
</evidence>
<reference evidence="11" key="1">
    <citation type="submission" date="2007-10" db="EMBL/GenBank/DDBJ databases">
        <title>Complete sequence of chromosome of Desulforudis audaxviator MP104C.</title>
        <authorList>
            <person name="Copeland A."/>
            <person name="Lucas S."/>
            <person name="Lapidus A."/>
            <person name="Barry K."/>
            <person name="Glavina del Rio T."/>
            <person name="Dalin E."/>
            <person name="Tice H."/>
            <person name="Bruce D."/>
            <person name="Pitluck S."/>
            <person name="Lowry S.R."/>
            <person name="Larimer F."/>
            <person name="Land M.L."/>
            <person name="Hauser L."/>
            <person name="Kyrpides N."/>
            <person name="Ivanova N.N."/>
            <person name="Richardson P."/>
        </authorList>
    </citation>
    <scope>NUCLEOTIDE SEQUENCE [LARGE SCALE GENOMIC DNA]</scope>
    <source>
        <strain evidence="11">MP104C</strain>
    </source>
</reference>
<dbReference type="OrthoDB" id="9804143at2"/>
<feature type="transmembrane region" description="Helical" evidence="8">
    <location>
        <begin position="477"/>
        <end position="499"/>
    </location>
</feature>
<evidence type="ECO:0000256" key="4">
    <source>
        <dbReference type="ARBA" id="ARBA00022960"/>
    </source>
</evidence>
<feature type="transmembrane region" description="Helical" evidence="8">
    <location>
        <begin position="441"/>
        <end position="471"/>
    </location>
</feature>
<feature type="transmembrane region" description="Helical" evidence="8">
    <location>
        <begin position="407"/>
        <end position="429"/>
    </location>
</feature>
<dbReference type="CDD" id="cd13123">
    <property type="entry name" value="MATE_MurJ_like"/>
    <property type="match status" value="1"/>
</dbReference>
<dbReference type="PIRSF" id="PIRSF002869">
    <property type="entry name" value="MviN"/>
    <property type="match status" value="1"/>
</dbReference>
<keyword evidence="6 8" id="KW-1133">Transmembrane helix</keyword>
<dbReference type="GO" id="GO:0015648">
    <property type="term" value="F:lipid-linked peptidoglycan transporter activity"/>
    <property type="evidence" value="ECO:0007669"/>
    <property type="project" value="UniProtKB-UniRule"/>
</dbReference>
<sequence>MSTGQVVARATIVVMIMLALSRVLGLGREAAIAHQFGATHATDAYLVAYTIPNIFYAVAGIALATVIVPIFTEYVTQGRREEAWRLCSLITNALILFTVVGSLIGMILAPAVVGVLGKGFAPETFRLSVQLMMIMMPSIVFFSLAGLFTGMLNANNVFGVPAFAPAAMNIVIISGALFLGNYYGVYGLAAGVVGGAAVMALIQVPVLRRAGFRYHPELNLRHPEVKRVLYLMLPLTLGLSVSQVYLMIDWVLASGLAEGSIAALNYANKLVQLPQSLFVLAVSTAIFPTLSRHIAEGDPAEMVRTLRRGVKVVLLLTVPAVTGLVLLRIPIVTLLFERGAFDERATAMTAAALLFFAIGLVGHCLVMLISRGFFAMQDMRTPVMVTVGTLTVKGGASLLLVGPMAHAGLALATSITAVLNAVLLIYLLQRRLRGGLITADLVRFLGGVLVATGVMGLVVVTVDAALAAFFPAGGLGLLARVGLTIVTGAIVYFFAGILIRLDELLNILGYARRTIAGRRPA</sequence>
<protein>
    <recommendedName>
        <fullName evidence="8">Probable lipid II flippase MurJ</fullName>
    </recommendedName>
</protein>
<keyword evidence="8 9" id="KW-0961">Cell wall biogenesis/degradation</keyword>
<feature type="transmembrane region" description="Helical" evidence="8">
    <location>
        <begin position="129"/>
        <end position="150"/>
    </location>
</feature>
<evidence type="ECO:0000256" key="1">
    <source>
        <dbReference type="ARBA" id="ARBA00004651"/>
    </source>
</evidence>
<feature type="transmembrane region" description="Helical" evidence="8">
    <location>
        <begin position="7"/>
        <end position="26"/>
    </location>
</feature>
<organism evidence="10 11">
    <name type="scientific">Desulforudis audaxviator (strain MP104C)</name>
    <dbReference type="NCBI Taxonomy" id="477974"/>
    <lineage>
        <taxon>Bacteria</taxon>
        <taxon>Bacillati</taxon>
        <taxon>Bacillota</taxon>
        <taxon>Clostridia</taxon>
        <taxon>Thermoanaerobacterales</taxon>
        <taxon>Candidatus Desulforudaceae</taxon>
        <taxon>Candidatus Desulforudis</taxon>
    </lineage>
</organism>
<keyword evidence="7 8" id="KW-0472">Membrane</keyword>
<comment type="function">
    <text evidence="8 9">Involved in peptidoglycan biosynthesis. Transports lipid-linked peptidoglycan precursors from the inner to the outer leaflet of the cytoplasmic membrane.</text>
</comment>
<evidence type="ECO:0000256" key="8">
    <source>
        <dbReference type="HAMAP-Rule" id="MF_02078"/>
    </source>
</evidence>
<dbReference type="NCBIfam" id="TIGR01695">
    <property type="entry name" value="murJ_mviN"/>
    <property type="match status" value="1"/>
</dbReference>
<feature type="transmembrane region" description="Helical" evidence="8">
    <location>
        <begin position="228"/>
        <end position="253"/>
    </location>
</feature>
<dbReference type="EMBL" id="CP000860">
    <property type="protein sequence ID" value="ACA60155.1"/>
    <property type="molecule type" value="Genomic_DNA"/>
</dbReference>
<feature type="transmembrane region" description="Helical" evidence="8">
    <location>
        <begin position="46"/>
        <end position="71"/>
    </location>
</feature>
<evidence type="ECO:0000256" key="7">
    <source>
        <dbReference type="ARBA" id="ARBA00023136"/>
    </source>
</evidence>
<gene>
    <name evidence="8" type="primary">murJ</name>
    <name evidence="10" type="ordered locus">Daud_1654</name>
</gene>
<evidence type="ECO:0000256" key="5">
    <source>
        <dbReference type="ARBA" id="ARBA00022984"/>
    </source>
</evidence>
<dbReference type="AlphaFoldDB" id="B1I594"/>
<proteinExistence type="inferred from homology"/>
<feature type="transmembrane region" description="Helical" evidence="8">
    <location>
        <begin position="185"/>
        <end position="207"/>
    </location>
</feature>
<dbReference type="InterPro" id="IPR004268">
    <property type="entry name" value="MurJ"/>
</dbReference>